<dbReference type="AlphaFoldDB" id="A0A1G9Q6K0"/>
<dbReference type="GO" id="GO:0005840">
    <property type="term" value="C:ribosome"/>
    <property type="evidence" value="ECO:0007669"/>
    <property type="project" value="UniProtKB-KW"/>
</dbReference>
<dbReference type="NCBIfam" id="TIGR01079">
    <property type="entry name" value="rplX_bact"/>
    <property type="match status" value="1"/>
</dbReference>
<gene>
    <name evidence="5" type="primary">rplX</name>
    <name evidence="8" type="ORF">SAMN05421823_11057</name>
</gene>
<keyword evidence="5" id="KW-0699">rRNA-binding</keyword>
<dbReference type="RefSeq" id="WP_089686049.1">
    <property type="nucleotide sequence ID" value="NZ_FNFO01000010.1"/>
</dbReference>
<dbReference type="SUPFAM" id="SSF50104">
    <property type="entry name" value="Translation proteins SH3-like domain"/>
    <property type="match status" value="1"/>
</dbReference>
<dbReference type="SMART" id="SM00739">
    <property type="entry name" value="KOW"/>
    <property type="match status" value="1"/>
</dbReference>
<dbReference type="Proteomes" id="UP000198510">
    <property type="component" value="Unassembled WGS sequence"/>
</dbReference>
<dbReference type="GO" id="GO:0003735">
    <property type="term" value="F:structural constituent of ribosome"/>
    <property type="evidence" value="ECO:0007669"/>
    <property type="project" value="InterPro"/>
</dbReference>
<dbReference type="PROSITE" id="PS01108">
    <property type="entry name" value="RIBOSOMAL_L24"/>
    <property type="match status" value="1"/>
</dbReference>
<dbReference type="InterPro" id="IPR008991">
    <property type="entry name" value="Translation_prot_SH3-like_sf"/>
</dbReference>
<evidence type="ECO:0000256" key="2">
    <source>
        <dbReference type="ARBA" id="ARBA00022980"/>
    </source>
</evidence>
<comment type="function">
    <text evidence="5">One of the proteins that surrounds the polypeptide exit tunnel on the outside of the subunit.</text>
</comment>
<dbReference type="InterPro" id="IPR041988">
    <property type="entry name" value="Ribosomal_uL24_KOW"/>
</dbReference>
<dbReference type="STRING" id="1075417.SAMN05421823_11057"/>
<evidence type="ECO:0000256" key="1">
    <source>
        <dbReference type="ARBA" id="ARBA00010618"/>
    </source>
</evidence>
<dbReference type="OrthoDB" id="9807419at2"/>
<sequence>MKKTQLKNTKPLKLRIKTGDEVLVISGNHKNQRGKVLSVDRVRNRAIVEGINLINRAMKPSASNPQGEFVEKEAPIHISNLKLIEPATGETTRVGRKVNDQGKLQRYSKKTGDFIG</sequence>
<dbReference type="GO" id="GO:1990904">
    <property type="term" value="C:ribonucleoprotein complex"/>
    <property type="evidence" value="ECO:0007669"/>
    <property type="project" value="UniProtKB-KW"/>
</dbReference>
<dbReference type="InterPro" id="IPR003256">
    <property type="entry name" value="Ribosomal_uL24"/>
</dbReference>
<evidence type="ECO:0000256" key="3">
    <source>
        <dbReference type="ARBA" id="ARBA00023274"/>
    </source>
</evidence>
<organism evidence="8 9">
    <name type="scientific">Catalinimonas alkaloidigena</name>
    <dbReference type="NCBI Taxonomy" id="1075417"/>
    <lineage>
        <taxon>Bacteria</taxon>
        <taxon>Pseudomonadati</taxon>
        <taxon>Bacteroidota</taxon>
        <taxon>Cytophagia</taxon>
        <taxon>Cytophagales</taxon>
        <taxon>Catalimonadaceae</taxon>
        <taxon>Catalinimonas</taxon>
    </lineage>
</organism>
<name>A0A1G9Q6K0_9BACT</name>
<accession>A0A1G9Q6K0</accession>
<evidence type="ECO:0000256" key="4">
    <source>
        <dbReference type="ARBA" id="ARBA00035206"/>
    </source>
</evidence>
<dbReference type="Pfam" id="PF17136">
    <property type="entry name" value="ribosomal_L24"/>
    <property type="match status" value="1"/>
</dbReference>
<dbReference type="InterPro" id="IPR014722">
    <property type="entry name" value="Rib_uL2_dom2"/>
</dbReference>
<keyword evidence="2 5" id="KW-0689">Ribosomal protein</keyword>
<comment type="function">
    <text evidence="5">One of two assembly initiator proteins, it binds directly to the 5'-end of the 23S rRNA, where it nucleates assembly of the 50S subunit.</text>
</comment>
<dbReference type="Gene3D" id="2.30.30.30">
    <property type="match status" value="1"/>
</dbReference>
<comment type="subunit">
    <text evidence="5">Part of the 50S ribosomal subunit.</text>
</comment>
<keyword evidence="5" id="KW-0694">RNA-binding</keyword>
<dbReference type="CDD" id="cd06089">
    <property type="entry name" value="KOW_RPL26"/>
    <property type="match status" value="1"/>
</dbReference>
<comment type="similarity">
    <text evidence="1 5 6">Belongs to the universal ribosomal protein uL24 family.</text>
</comment>
<evidence type="ECO:0000256" key="5">
    <source>
        <dbReference type="HAMAP-Rule" id="MF_01326"/>
    </source>
</evidence>
<dbReference type="HAMAP" id="MF_01326_B">
    <property type="entry name" value="Ribosomal_uL24_B"/>
    <property type="match status" value="1"/>
</dbReference>
<dbReference type="Pfam" id="PF00467">
    <property type="entry name" value="KOW"/>
    <property type="match status" value="1"/>
</dbReference>
<dbReference type="InterPro" id="IPR005825">
    <property type="entry name" value="Ribosomal_uL24_CS"/>
</dbReference>
<dbReference type="InterPro" id="IPR057264">
    <property type="entry name" value="Ribosomal_uL24_C"/>
</dbReference>
<dbReference type="GO" id="GO:0006412">
    <property type="term" value="P:translation"/>
    <property type="evidence" value="ECO:0007669"/>
    <property type="project" value="UniProtKB-UniRule"/>
</dbReference>
<protein>
    <recommendedName>
        <fullName evidence="4 5">Large ribosomal subunit protein uL24</fullName>
    </recommendedName>
</protein>
<keyword evidence="9" id="KW-1185">Reference proteome</keyword>
<dbReference type="EMBL" id="FNFO01000010">
    <property type="protein sequence ID" value="SDM06674.1"/>
    <property type="molecule type" value="Genomic_DNA"/>
</dbReference>
<keyword evidence="3 5" id="KW-0687">Ribonucleoprotein</keyword>
<evidence type="ECO:0000256" key="6">
    <source>
        <dbReference type="RuleBase" id="RU003477"/>
    </source>
</evidence>
<feature type="domain" description="KOW" evidence="7">
    <location>
        <begin position="15"/>
        <end position="42"/>
    </location>
</feature>
<evidence type="ECO:0000313" key="8">
    <source>
        <dbReference type="EMBL" id="SDM06674.1"/>
    </source>
</evidence>
<dbReference type="PANTHER" id="PTHR12903">
    <property type="entry name" value="MITOCHONDRIAL RIBOSOMAL PROTEIN L24"/>
    <property type="match status" value="1"/>
</dbReference>
<proteinExistence type="inferred from homology"/>
<evidence type="ECO:0000313" key="9">
    <source>
        <dbReference type="Proteomes" id="UP000198510"/>
    </source>
</evidence>
<evidence type="ECO:0000259" key="7">
    <source>
        <dbReference type="SMART" id="SM00739"/>
    </source>
</evidence>
<dbReference type="InterPro" id="IPR005824">
    <property type="entry name" value="KOW"/>
</dbReference>
<reference evidence="8 9" key="1">
    <citation type="submission" date="2016-10" db="EMBL/GenBank/DDBJ databases">
        <authorList>
            <person name="de Groot N.N."/>
        </authorList>
    </citation>
    <scope>NUCLEOTIDE SEQUENCE [LARGE SCALE GENOMIC DNA]</scope>
    <source>
        <strain evidence="8 9">DSM 25186</strain>
    </source>
</reference>
<dbReference type="GO" id="GO:0019843">
    <property type="term" value="F:rRNA binding"/>
    <property type="evidence" value="ECO:0007669"/>
    <property type="project" value="UniProtKB-UniRule"/>
</dbReference>